<dbReference type="RefSeq" id="XP_067714995.1">
    <property type="nucleotide sequence ID" value="XM_067858894.1"/>
</dbReference>
<sequence length="404" mass="43651">MTHTSSKKLTDCPSNLKEAIDWVLRVTGKDGVDRSPSVGNIAVLAREVCKLLGSLTGAISRDVTGIIRKNEEYAGSGHDPISKLAEALRVFIGYDGGPRGTIEGTGIAMKPKSNFEKPYDGLEDRSKKNSDGYFFSCPRGATWLQDVQHAQVSGGQKEAEQLCAHILLGCMPILYYGLTYLYWQSSDDTSGVWKDKQFDGSHEGSRLSEEGALSEFMQAIGYQRTSLSKSKCGNVMKSVAKSLQDLNISKTGGYSEFLKQLESTAKPNLNTYAYSYPLYGLYYAAYEYFKSQYQRNNNIVYIQNMKSTLNSLSRYSGSYNDFKVQLQACLSQVKTTLDSGSSGHLPGSSNQEHKNYSGAPANTISSVGYVAGGIVGTAAVGTGVALATNVGGITTIVKGAIGMV</sequence>
<evidence type="ECO:0000313" key="2">
    <source>
        <dbReference type="Proteomes" id="UP001497744"/>
    </source>
</evidence>
<protein>
    <submittedName>
        <fullName evidence="1">Variant erythrocyte surface antigen-1 family protein</fullName>
    </submittedName>
</protein>
<evidence type="ECO:0000313" key="1">
    <source>
        <dbReference type="EMBL" id="GIX62926.1"/>
    </source>
</evidence>
<reference evidence="1 2" key="1">
    <citation type="submission" date="2021-06" db="EMBL/GenBank/DDBJ databases">
        <title>Genome sequence of Babesia caballi.</title>
        <authorList>
            <person name="Yamagishi J."/>
            <person name="Kidaka T."/>
            <person name="Ochi A."/>
        </authorList>
    </citation>
    <scope>NUCLEOTIDE SEQUENCE [LARGE SCALE GENOMIC DNA]</scope>
    <source>
        <strain evidence="1">USDA-D6B2</strain>
    </source>
</reference>
<dbReference type="EMBL" id="BPLF01000002">
    <property type="protein sequence ID" value="GIX62926.1"/>
    <property type="molecule type" value="Genomic_DNA"/>
</dbReference>
<comment type="caution">
    <text evidence="1">The sequence shown here is derived from an EMBL/GenBank/DDBJ whole genome shotgun (WGS) entry which is preliminary data.</text>
</comment>
<dbReference type="InterPro" id="IPR024751">
    <property type="entry name" value="VESA1"/>
</dbReference>
<keyword evidence="2" id="KW-1185">Reference proteome</keyword>
<dbReference type="Proteomes" id="UP001497744">
    <property type="component" value="Unassembled WGS sequence"/>
</dbReference>
<dbReference type="Pfam" id="PF12785">
    <property type="entry name" value="VESA1_N"/>
    <property type="match status" value="1"/>
</dbReference>
<organism evidence="1 2">
    <name type="scientific">Babesia caballi</name>
    <dbReference type="NCBI Taxonomy" id="5871"/>
    <lineage>
        <taxon>Eukaryota</taxon>
        <taxon>Sar</taxon>
        <taxon>Alveolata</taxon>
        <taxon>Apicomplexa</taxon>
        <taxon>Aconoidasida</taxon>
        <taxon>Piroplasmida</taxon>
        <taxon>Babesiidae</taxon>
        <taxon>Babesia</taxon>
    </lineage>
</organism>
<name>A0AAV4LRY8_BABCB</name>
<dbReference type="GeneID" id="94194407"/>
<gene>
    <name evidence="1" type="ORF">BcabD6B2_23610</name>
</gene>
<accession>A0AAV4LRY8</accession>
<proteinExistence type="predicted"/>
<dbReference type="AlphaFoldDB" id="A0AAV4LRY8"/>